<reference evidence="7" key="1">
    <citation type="submission" date="2016-11" db="EMBL/GenBank/DDBJ databases">
        <authorList>
            <person name="Varghese N."/>
            <person name="Submissions S."/>
        </authorList>
    </citation>
    <scope>NUCLEOTIDE SEQUENCE [LARGE SCALE GENOMIC DNA]</scope>
    <source>
        <strain evidence="7">CGMCC 1.8995</strain>
    </source>
</reference>
<dbReference type="PANTHER" id="PTHR43547:SF2">
    <property type="entry name" value="HYBRID SIGNAL TRANSDUCTION HISTIDINE KINASE C"/>
    <property type="match status" value="1"/>
</dbReference>
<comment type="catalytic activity">
    <reaction evidence="1">
        <text>ATP + protein L-histidine = ADP + protein N-phospho-L-histidine.</text>
        <dbReference type="EC" id="2.7.13.3"/>
    </reaction>
</comment>
<gene>
    <name evidence="6" type="ORF">SAMN05216361_2728</name>
</gene>
<keyword evidence="7" id="KW-1185">Reference proteome</keyword>
<dbReference type="InterPro" id="IPR004358">
    <property type="entry name" value="Sig_transdc_His_kin-like_C"/>
</dbReference>
<sequence length="674" mass="76063">MIADIGYGLNAAGYLVLLLLLFTVRKPGLAKYLLSLATLVTMLWSLSFVSVLSGPLDVIHLLQGDSIKQAIWLLFIAGCLKPDFQNIWQVLRQPATLIALSVPLVALVLPWVVRTDITWHFLLQTLIALEVLILLEVLYRQVGDEQWAYKPLAFYLGATNLFEFVSYANATMIAQVEPGFIAARGYIYLLMLPFLVIATRRIKHWGVNIFISRDVVLHSSLLLVAGIYLFVMAALGYVINYLGWSWGSTVQIVLIALSMVLLATLFLSNNFRTRIKIFITKHFFANQFDYREEWVKLTNVLANTDQSSASVYHVALEGVMGAVNYDSGALVKKQGGRFTLVSNQYFMPLEQAEPALNELWDYCERTGWMVDLEEYRSKPFDYEGLQLPPKVIEDTELQLVLPFIREGKMWGLALLSAVDRPKVSLNWEVRDYLNAVTNQIANFIYFHEAAQSLAENAQFAAFNRMAAFVLHDLKNVLAQIDLILCNAAQHKDNPEFIEDTFETLHHTKARMDRMLRQLTEKQVDEAGVDATHILSELISDVIAQRCQSHQPLPVMQLKDETSVVVDQEKFANVMYHLISNAQQATPDDGQVDITVVLDAERKYQLIFIEDTGCGMDDEFIKNRLFKPFDTTKGNAGMGIGAYDAKTYMESIGGYLQVQSQPGMGTCFTLGFPIE</sequence>
<dbReference type="PROSITE" id="PS50109">
    <property type="entry name" value="HIS_KIN"/>
    <property type="match status" value="1"/>
</dbReference>
<feature type="transmembrane region" description="Helical" evidence="4">
    <location>
        <begin position="180"/>
        <end position="199"/>
    </location>
</feature>
<feature type="domain" description="Histidine kinase" evidence="5">
    <location>
        <begin position="468"/>
        <end position="674"/>
    </location>
</feature>
<dbReference type="InterPro" id="IPR036890">
    <property type="entry name" value="HATPase_C_sf"/>
</dbReference>
<dbReference type="AlphaFoldDB" id="A0A1M5LMY8"/>
<dbReference type="GO" id="GO:0000155">
    <property type="term" value="F:phosphorelay sensor kinase activity"/>
    <property type="evidence" value="ECO:0007669"/>
    <property type="project" value="TreeGrafter"/>
</dbReference>
<keyword evidence="4" id="KW-0812">Transmembrane</keyword>
<feature type="transmembrane region" description="Helical" evidence="4">
    <location>
        <begin position="220"/>
        <end position="239"/>
    </location>
</feature>
<dbReference type="OrthoDB" id="9785691at2"/>
<evidence type="ECO:0000256" key="1">
    <source>
        <dbReference type="ARBA" id="ARBA00000085"/>
    </source>
</evidence>
<keyword evidence="4" id="KW-1133">Transmembrane helix</keyword>
<feature type="transmembrane region" description="Helical" evidence="4">
    <location>
        <begin position="245"/>
        <end position="267"/>
    </location>
</feature>
<evidence type="ECO:0000256" key="4">
    <source>
        <dbReference type="SAM" id="Phobius"/>
    </source>
</evidence>
<feature type="transmembrane region" description="Helical" evidence="4">
    <location>
        <begin position="32"/>
        <end position="54"/>
    </location>
</feature>
<feature type="transmembrane region" description="Helical" evidence="4">
    <location>
        <begin position="152"/>
        <end position="174"/>
    </location>
</feature>
<dbReference type="EMBL" id="FQWD01000004">
    <property type="protein sequence ID" value="SHG66502.1"/>
    <property type="molecule type" value="Genomic_DNA"/>
</dbReference>
<dbReference type="Proteomes" id="UP000184520">
    <property type="component" value="Unassembled WGS sequence"/>
</dbReference>
<dbReference type="Gene3D" id="3.30.565.10">
    <property type="entry name" value="Histidine kinase-like ATPase, C-terminal domain"/>
    <property type="match status" value="1"/>
</dbReference>
<keyword evidence="6" id="KW-0418">Kinase</keyword>
<dbReference type="SUPFAM" id="SSF55874">
    <property type="entry name" value="ATPase domain of HSP90 chaperone/DNA topoisomerase II/histidine kinase"/>
    <property type="match status" value="1"/>
</dbReference>
<evidence type="ECO:0000259" key="5">
    <source>
        <dbReference type="PROSITE" id="PS50109"/>
    </source>
</evidence>
<name>A0A1M5LMY8_9ALTE</name>
<feature type="transmembrane region" description="Helical" evidence="4">
    <location>
        <begin position="6"/>
        <end position="25"/>
    </location>
</feature>
<dbReference type="SMART" id="SM00387">
    <property type="entry name" value="HATPase_c"/>
    <property type="match status" value="1"/>
</dbReference>
<evidence type="ECO:0000256" key="3">
    <source>
        <dbReference type="ARBA" id="ARBA00022553"/>
    </source>
</evidence>
<keyword evidence="3" id="KW-0597">Phosphoprotein</keyword>
<keyword evidence="6" id="KW-0808">Transferase</keyword>
<dbReference type="RefSeq" id="WP_073323351.1">
    <property type="nucleotide sequence ID" value="NZ_FQWD01000004.1"/>
</dbReference>
<organism evidence="6 7">
    <name type="scientific">Marisediminitalea aggregata</name>
    <dbReference type="NCBI Taxonomy" id="634436"/>
    <lineage>
        <taxon>Bacteria</taxon>
        <taxon>Pseudomonadati</taxon>
        <taxon>Pseudomonadota</taxon>
        <taxon>Gammaproteobacteria</taxon>
        <taxon>Alteromonadales</taxon>
        <taxon>Alteromonadaceae</taxon>
        <taxon>Marisediminitalea</taxon>
    </lineage>
</organism>
<dbReference type="PANTHER" id="PTHR43547">
    <property type="entry name" value="TWO-COMPONENT HISTIDINE KINASE"/>
    <property type="match status" value="1"/>
</dbReference>
<accession>A0A1M5LMY8</accession>
<dbReference type="STRING" id="634436.SAMN05216361_2728"/>
<keyword evidence="4" id="KW-0472">Membrane</keyword>
<dbReference type="NCBIfam" id="TIGR02916">
    <property type="entry name" value="PEP_his_kin"/>
    <property type="match status" value="1"/>
</dbReference>
<feature type="transmembrane region" description="Helical" evidence="4">
    <location>
        <begin position="96"/>
        <end position="113"/>
    </location>
</feature>
<dbReference type="PRINTS" id="PR00344">
    <property type="entry name" value="BCTRLSENSOR"/>
</dbReference>
<dbReference type="InterPro" id="IPR014265">
    <property type="entry name" value="XrtA/PrsK"/>
</dbReference>
<dbReference type="EC" id="2.7.13.3" evidence="2"/>
<evidence type="ECO:0000313" key="6">
    <source>
        <dbReference type="EMBL" id="SHG66502.1"/>
    </source>
</evidence>
<dbReference type="InterPro" id="IPR003594">
    <property type="entry name" value="HATPase_dom"/>
</dbReference>
<evidence type="ECO:0000256" key="2">
    <source>
        <dbReference type="ARBA" id="ARBA00012438"/>
    </source>
</evidence>
<feature type="transmembrane region" description="Helical" evidence="4">
    <location>
        <begin position="119"/>
        <end position="140"/>
    </location>
</feature>
<evidence type="ECO:0000313" key="7">
    <source>
        <dbReference type="Proteomes" id="UP000184520"/>
    </source>
</evidence>
<proteinExistence type="predicted"/>
<dbReference type="InterPro" id="IPR005467">
    <property type="entry name" value="His_kinase_dom"/>
</dbReference>
<dbReference type="Pfam" id="PF02518">
    <property type="entry name" value="HATPase_c"/>
    <property type="match status" value="1"/>
</dbReference>
<protein>
    <recommendedName>
        <fullName evidence="2">histidine kinase</fullName>
        <ecNumber evidence="2">2.7.13.3</ecNumber>
    </recommendedName>
</protein>